<name>A0A0S4FQV3_METFO</name>
<dbReference type="Pfam" id="PF16581">
    <property type="entry name" value="HIGH_NTase1_ass"/>
    <property type="match status" value="1"/>
</dbReference>
<dbReference type="EMBL" id="LN734822">
    <property type="protein sequence ID" value="CEL25433.1"/>
    <property type="molecule type" value="Genomic_DNA"/>
</dbReference>
<proteinExistence type="predicted"/>
<sequence length="429" mass="48702">MIGISADFDPVHLGHVDLIGKARELSDETGKEVVIYLNKGYSANHAPFFASFEARSRMALEAGADRIVPIEGLHHRLTMAYTVPIRIAMMIQDGVTDYVDAAEVNPAKIKNYARGFIKRGIFSGIPRNLPNRNVIRWYAVNEFLYQRFNRKMEFHFIPEGKVNGEKISGRELRREILENNLQIPRSVAKVLPESTVTILEEEIEQGNIPGTRNTEVLLKRLNTSSRHYLLNIAHLNAEAVEHIVQGRWYQAENQVWASLRQAGYGPVLSRLALSAVEEDVTRREVYELLKGYEKDGIIPPDQTMDRVIERAWFVSSMGKEGLTSSEAHKKFLEGARTRDKPEYSFDAGLHLRSFELSALEEGMKAHLYVDKRGNLACELKTKEGKVKSPLKLPGKMATYLRLLVDSQIIPLQAQLVKRKRGWRIKLTVG</sequence>
<evidence type="ECO:0000259" key="1">
    <source>
        <dbReference type="Pfam" id="PF01467"/>
    </source>
</evidence>
<feature type="domain" description="Cytidyltransferase-like" evidence="1">
    <location>
        <begin position="8"/>
        <end position="62"/>
    </location>
</feature>
<evidence type="ECO:0000313" key="4">
    <source>
        <dbReference type="Proteomes" id="UP000062768"/>
    </source>
</evidence>
<dbReference type="GeneID" id="26740039"/>
<keyword evidence="4" id="KW-1185">Reference proteome</keyword>
<gene>
    <name evidence="3" type="ORF">MB9_1803</name>
</gene>
<protein>
    <submittedName>
        <fullName evidence="3">Cytidyltransferase-related domain-containing protein</fullName>
    </submittedName>
</protein>
<dbReference type="RefSeq" id="WP_060537976.1">
    <property type="nucleotide sequence ID" value="NZ_LN734822.1"/>
</dbReference>
<dbReference type="AlphaFoldDB" id="A0A0S4FQV3"/>
<feature type="domain" description="Putative cytidyltransferase-related C-terminal region" evidence="2">
    <location>
        <begin position="148"/>
        <end position="286"/>
    </location>
</feature>
<dbReference type="InterPro" id="IPR014729">
    <property type="entry name" value="Rossmann-like_a/b/a_fold"/>
</dbReference>
<dbReference type="InterPro" id="IPR004821">
    <property type="entry name" value="Cyt_trans-like"/>
</dbReference>
<dbReference type="Pfam" id="PF01467">
    <property type="entry name" value="CTP_transf_like"/>
    <property type="match status" value="1"/>
</dbReference>
<accession>A0A0S4FQV3</accession>
<evidence type="ECO:0000259" key="2">
    <source>
        <dbReference type="Pfam" id="PF16581"/>
    </source>
</evidence>
<dbReference type="Gene3D" id="3.40.50.620">
    <property type="entry name" value="HUPs"/>
    <property type="match status" value="1"/>
</dbReference>
<dbReference type="SUPFAM" id="SSF52374">
    <property type="entry name" value="Nucleotidylyl transferase"/>
    <property type="match status" value="1"/>
</dbReference>
<reference evidence="3" key="1">
    <citation type="submission" date="2014-09" db="EMBL/GenBank/DDBJ databases">
        <authorList>
            <person name="Wibberg D."/>
        </authorList>
    </citation>
    <scope>NUCLEOTIDE SEQUENCE [LARGE SCALE GENOMIC DNA]</scope>
    <source>
        <strain evidence="3">Mb9</strain>
    </source>
</reference>
<dbReference type="InterPro" id="IPR032266">
    <property type="entry name" value="HIGH_NTase1_ass"/>
</dbReference>
<dbReference type="PATRIC" id="fig|2162.10.peg.1876"/>
<dbReference type="GO" id="GO:0016740">
    <property type="term" value="F:transferase activity"/>
    <property type="evidence" value="ECO:0007669"/>
    <property type="project" value="UniProtKB-KW"/>
</dbReference>
<dbReference type="Proteomes" id="UP000062768">
    <property type="component" value="Chromosome I"/>
</dbReference>
<organism evidence="3 4">
    <name type="scientific">Methanobacterium formicicum</name>
    <dbReference type="NCBI Taxonomy" id="2162"/>
    <lineage>
        <taxon>Archaea</taxon>
        <taxon>Methanobacteriati</taxon>
        <taxon>Methanobacteriota</taxon>
        <taxon>Methanomada group</taxon>
        <taxon>Methanobacteria</taxon>
        <taxon>Methanobacteriales</taxon>
        <taxon>Methanobacteriaceae</taxon>
        <taxon>Methanobacterium</taxon>
    </lineage>
</organism>
<evidence type="ECO:0000313" key="3">
    <source>
        <dbReference type="EMBL" id="CEL25433.1"/>
    </source>
</evidence>